<comment type="caution">
    <text evidence="3">The sequence shown here is derived from an EMBL/GenBank/DDBJ whole genome shotgun (WGS) entry which is preliminary data.</text>
</comment>
<dbReference type="EMBL" id="JABURA010000004">
    <property type="protein sequence ID" value="NUB93956.1"/>
    <property type="molecule type" value="Genomic_DNA"/>
</dbReference>
<proteinExistence type="inferred from homology"/>
<accession>A0A8J8KHZ3</accession>
<evidence type="ECO:0000256" key="2">
    <source>
        <dbReference type="SAM" id="MobiDB-lite"/>
    </source>
</evidence>
<organism evidence="3 4">
    <name type="scientific">Haloterrigena gelatinilytica</name>
    <dbReference type="NCBI Taxonomy" id="2741724"/>
    <lineage>
        <taxon>Archaea</taxon>
        <taxon>Methanobacteriati</taxon>
        <taxon>Methanobacteriota</taxon>
        <taxon>Stenosarchaea group</taxon>
        <taxon>Halobacteria</taxon>
        <taxon>Halobacteriales</taxon>
        <taxon>Natrialbaceae</taxon>
        <taxon>Haloterrigena</taxon>
    </lineage>
</organism>
<name>A0A8J8KHZ3_9EURY</name>
<evidence type="ECO:0000313" key="3">
    <source>
        <dbReference type="EMBL" id="NUB93956.1"/>
    </source>
</evidence>
<dbReference type="AlphaFoldDB" id="A0A8J8KHZ3"/>
<dbReference type="InterPro" id="IPR015424">
    <property type="entry name" value="PyrdxlP-dep_Trfase"/>
</dbReference>
<dbReference type="PIRSF" id="PIRSF000390">
    <property type="entry name" value="PLP_StrS"/>
    <property type="match status" value="1"/>
</dbReference>
<evidence type="ECO:0000313" key="4">
    <source>
        <dbReference type="Proteomes" id="UP000728647"/>
    </source>
</evidence>
<feature type="compositionally biased region" description="Low complexity" evidence="2">
    <location>
        <begin position="21"/>
        <end position="35"/>
    </location>
</feature>
<keyword evidence="1" id="KW-0663">Pyridoxal phosphate</keyword>
<dbReference type="RefSeq" id="WP_174703572.1">
    <property type="nucleotide sequence ID" value="NZ_JABURA010000004.1"/>
</dbReference>
<protein>
    <submittedName>
        <fullName evidence="3">DegT/DnrJ/EryC1/StrS family aminotransferase</fullName>
    </submittedName>
</protein>
<feature type="compositionally biased region" description="Polar residues" evidence="2">
    <location>
        <begin position="56"/>
        <end position="67"/>
    </location>
</feature>
<feature type="region of interest" description="Disordered" evidence="2">
    <location>
        <begin position="1"/>
        <end position="68"/>
    </location>
</feature>
<dbReference type="Gene3D" id="3.90.1150.10">
    <property type="entry name" value="Aspartate Aminotransferase, domain 1"/>
    <property type="match status" value="1"/>
</dbReference>
<dbReference type="OrthoDB" id="10355at2157"/>
<keyword evidence="3" id="KW-0808">Transferase</keyword>
<dbReference type="InterPro" id="IPR000653">
    <property type="entry name" value="DegT/StrS_aminotransferase"/>
</dbReference>
<dbReference type="InterPro" id="IPR015421">
    <property type="entry name" value="PyrdxlP-dep_Trfase_major"/>
</dbReference>
<dbReference type="GO" id="GO:0030170">
    <property type="term" value="F:pyridoxal phosphate binding"/>
    <property type="evidence" value="ECO:0007669"/>
    <property type="project" value="TreeGrafter"/>
</dbReference>
<dbReference type="Proteomes" id="UP000728647">
    <property type="component" value="Unassembled WGS sequence"/>
</dbReference>
<dbReference type="PANTHER" id="PTHR30244">
    <property type="entry name" value="TRANSAMINASE"/>
    <property type="match status" value="1"/>
</dbReference>
<dbReference type="SUPFAM" id="SSF53383">
    <property type="entry name" value="PLP-dependent transferases"/>
    <property type="match status" value="1"/>
</dbReference>
<evidence type="ECO:0000256" key="1">
    <source>
        <dbReference type="RuleBase" id="RU004508"/>
    </source>
</evidence>
<dbReference type="GO" id="GO:0000271">
    <property type="term" value="P:polysaccharide biosynthetic process"/>
    <property type="evidence" value="ECO:0007669"/>
    <property type="project" value="TreeGrafter"/>
</dbReference>
<gene>
    <name evidence="3" type="ORF">HT576_23565</name>
</gene>
<comment type="similarity">
    <text evidence="1">Belongs to the DegT/DnrJ/EryC1 family.</text>
</comment>
<reference evidence="3" key="1">
    <citation type="submission" date="2020-06" db="EMBL/GenBank/DDBJ databases">
        <title>Haloterrigena sp. nov., an extremely halophilic archaeon isolated from a saline sediment.</title>
        <authorList>
            <person name="Liu B.-B."/>
        </authorList>
    </citation>
    <scope>NUCLEOTIDE SEQUENCE</scope>
    <source>
        <strain evidence="3">SYSU A121-1</strain>
    </source>
</reference>
<dbReference type="PANTHER" id="PTHR30244:SF34">
    <property type="entry name" value="DTDP-4-AMINO-4,6-DIDEOXYGALACTOSE TRANSAMINASE"/>
    <property type="match status" value="1"/>
</dbReference>
<dbReference type="GO" id="GO:0008483">
    <property type="term" value="F:transaminase activity"/>
    <property type="evidence" value="ECO:0007669"/>
    <property type="project" value="UniProtKB-KW"/>
</dbReference>
<sequence length="425" mass="45832">MTDSNSDIDSGREPGTETVAETDGGVAEADGGVAEAETESETDASASEPSDEGAETSDSVSIANPTLSDDAVERVESILESGMLADGPEVRAFEDEYAAYCGTDRAVATSNGTTALHAALEALGLEEGDAVLTSPFSFVASANAIRLAGARPVFADIDPETYTLDPDAVERILEERDDVVGLLPVHLYGLAADMKRLCEIADERDLFVLEDACQAHGAEIDRERVGSFGDAACFSFYPTKNMTTGEGGVITTDRDDLADRAASFVNHGRDVGEGGSYEHVDLGHNYRMTSLAAAIGREQLERLPDFNRARRENAAYYDEQLAELPVETPTEPDGYRHVYHQYTIRTDERDELAATLDERGVDTGVYYGTPIHRQPAYETVSTAAASLPEAERAAETVLSLPVHPTLSERDRRTVVEAVTDHFHSQ</sequence>
<dbReference type="Gene3D" id="3.40.640.10">
    <property type="entry name" value="Type I PLP-dependent aspartate aminotransferase-like (Major domain)"/>
    <property type="match status" value="1"/>
</dbReference>
<keyword evidence="3" id="KW-0032">Aminotransferase</keyword>
<dbReference type="InterPro" id="IPR015422">
    <property type="entry name" value="PyrdxlP-dep_Trfase_small"/>
</dbReference>
<dbReference type="CDD" id="cd00616">
    <property type="entry name" value="AHBA_syn"/>
    <property type="match status" value="1"/>
</dbReference>
<dbReference type="Pfam" id="PF01041">
    <property type="entry name" value="DegT_DnrJ_EryC1"/>
    <property type="match status" value="1"/>
</dbReference>